<accession>A0A383VCG3</accession>
<dbReference type="PANTHER" id="PTHR35020:SF2">
    <property type="entry name" value="N-ACETYLGLUCOSAMINE-INDUCED PROTEIN 1"/>
    <property type="match status" value="1"/>
</dbReference>
<dbReference type="InterPro" id="IPR022036">
    <property type="entry name" value="DUF3605"/>
</dbReference>
<evidence type="ECO:0000313" key="1">
    <source>
        <dbReference type="EMBL" id="SZX63265.1"/>
    </source>
</evidence>
<name>A0A383VCG3_TETOB</name>
<sequence>MVDWATEVITWDQIREIVEIGTVESLGKLKRSEQQLKTYRAFMDKVRQDYASVADFIKISVLDSASKLNSEGKKEAVDSEHGGQQIVWHLNDFPYYFEDNVQHWLLWSSDRPLEQQLVAQQIAAKFPEQQWEHIMFVNPAALQSVLAIWHCHVLVRPKQQ</sequence>
<keyword evidence="2" id="KW-1185">Reference proteome</keyword>
<evidence type="ECO:0000313" key="2">
    <source>
        <dbReference type="Proteomes" id="UP000256970"/>
    </source>
</evidence>
<proteinExistence type="predicted"/>
<organism evidence="1 2">
    <name type="scientific">Tetradesmus obliquus</name>
    <name type="common">Green alga</name>
    <name type="synonym">Acutodesmus obliquus</name>
    <dbReference type="NCBI Taxonomy" id="3088"/>
    <lineage>
        <taxon>Eukaryota</taxon>
        <taxon>Viridiplantae</taxon>
        <taxon>Chlorophyta</taxon>
        <taxon>core chlorophytes</taxon>
        <taxon>Chlorophyceae</taxon>
        <taxon>CS clade</taxon>
        <taxon>Sphaeropleales</taxon>
        <taxon>Scenedesmaceae</taxon>
        <taxon>Tetradesmus</taxon>
    </lineage>
</organism>
<dbReference type="PANTHER" id="PTHR35020">
    <property type="entry name" value="N-ACETYLGLUCOSAMINE-INDUCED PROTEIN 1"/>
    <property type="match status" value="1"/>
</dbReference>
<dbReference type="Proteomes" id="UP000256970">
    <property type="component" value="Unassembled WGS sequence"/>
</dbReference>
<protein>
    <submittedName>
        <fullName evidence="1">Uncharacterized protein</fullName>
    </submittedName>
</protein>
<dbReference type="GO" id="GO:0005737">
    <property type="term" value="C:cytoplasm"/>
    <property type="evidence" value="ECO:0007669"/>
    <property type="project" value="TreeGrafter"/>
</dbReference>
<dbReference type="GO" id="GO:0006044">
    <property type="term" value="P:N-acetylglucosamine metabolic process"/>
    <property type="evidence" value="ECO:0007669"/>
    <property type="project" value="TreeGrafter"/>
</dbReference>
<gene>
    <name evidence="1" type="ORF">BQ4739_LOCUS3817</name>
</gene>
<dbReference type="EMBL" id="FNXT01000300">
    <property type="protein sequence ID" value="SZX63265.1"/>
    <property type="molecule type" value="Genomic_DNA"/>
</dbReference>
<dbReference type="AlphaFoldDB" id="A0A383VCG3"/>
<reference evidence="1 2" key="1">
    <citation type="submission" date="2016-10" db="EMBL/GenBank/DDBJ databases">
        <authorList>
            <person name="Cai Z."/>
        </authorList>
    </citation>
    <scope>NUCLEOTIDE SEQUENCE [LARGE SCALE GENOMIC DNA]</scope>
</reference>
<dbReference type="Pfam" id="PF12239">
    <property type="entry name" value="DUF3605"/>
    <property type="match status" value="2"/>
</dbReference>
<dbReference type="STRING" id="3088.A0A383VCG3"/>